<dbReference type="InterPro" id="IPR011009">
    <property type="entry name" value="Kinase-like_dom_sf"/>
</dbReference>
<feature type="domain" description="Aminoglycoside phosphotransferase" evidence="1">
    <location>
        <begin position="227"/>
        <end position="396"/>
    </location>
</feature>
<gene>
    <name evidence="2" type="ORF">BGZ65_004785</name>
</gene>
<name>A0A9P6M8T5_9FUNG</name>
<dbReference type="SUPFAM" id="SSF56112">
    <property type="entry name" value="Protein kinase-like (PK-like)"/>
    <property type="match status" value="1"/>
</dbReference>
<dbReference type="Pfam" id="PF01636">
    <property type="entry name" value="APH"/>
    <property type="match status" value="1"/>
</dbReference>
<reference evidence="2" key="1">
    <citation type="journal article" date="2020" name="Fungal Divers.">
        <title>Resolving the Mortierellaceae phylogeny through synthesis of multi-gene phylogenetics and phylogenomics.</title>
        <authorList>
            <person name="Vandepol N."/>
            <person name="Liber J."/>
            <person name="Desiro A."/>
            <person name="Na H."/>
            <person name="Kennedy M."/>
            <person name="Barry K."/>
            <person name="Grigoriev I.V."/>
            <person name="Miller A.N."/>
            <person name="O'Donnell K."/>
            <person name="Stajich J.E."/>
            <person name="Bonito G."/>
        </authorList>
    </citation>
    <scope>NUCLEOTIDE SEQUENCE</scope>
    <source>
        <strain evidence="2">MES-2147</strain>
    </source>
</reference>
<dbReference type="PANTHER" id="PTHR11012">
    <property type="entry name" value="PROTEIN KINASE-LIKE DOMAIN-CONTAINING"/>
    <property type="match status" value="1"/>
</dbReference>
<dbReference type="AlphaFoldDB" id="A0A9P6M8T5"/>
<dbReference type="InterPro" id="IPR002575">
    <property type="entry name" value="Aminoglycoside_PTrfase"/>
</dbReference>
<dbReference type="Proteomes" id="UP000749646">
    <property type="component" value="Unassembled WGS sequence"/>
</dbReference>
<dbReference type="OrthoDB" id="191037at2759"/>
<sequence>MTTSSYTSPATYRYLSLQSVAAQAYATLRRHLISILLSRVGAGHAPNPGDTEISIPWLTKTLVATEDIPKNARIISAECKGLDGNRGLVGVMTRVQVSYILQARSDTTDTIKPSFGQDTQELHLILKKSNDGRKNRLINIISGQTREAIFYSSDLAKQLVPNTLLPKVHYAHGSQWLGEYVILMEDIKQRHGHDATSLPPVDVNFVFGNQIWGIPPSIDQSTLPPATDMLEKMFVTAAEMHAQHWNDSRILQMNWLKSADWYRGVDRIRWEWGVQAGAVSWAKAKAKVANGDFEVKYSEKLVRIMDRAFAQASWKKLQQRLQDRAVPFTLCHGDFHAANMILDRSKSTISPDLVIYDWSEVSVWEPTMDLGQTVISDVAIPVIQAHARSALHKYWERLIELGAVQPSEYSFETCWTSFLRGGVEKWLWVFAILSSHPSLPALAVQYFHDQMVAFIELAEESEISYDITSVLFFAPPNA</sequence>
<protein>
    <recommendedName>
        <fullName evidence="1">Aminoglycoside phosphotransferase domain-containing protein</fullName>
    </recommendedName>
</protein>
<comment type="caution">
    <text evidence="2">The sequence shown here is derived from an EMBL/GenBank/DDBJ whole genome shotgun (WGS) entry which is preliminary data.</text>
</comment>
<dbReference type="PANTHER" id="PTHR11012:SF30">
    <property type="entry name" value="PROTEIN KINASE-LIKE DOMAIN-CONTAINING"/>
    <property type="match status" value="1"/>
</dbReference>
<accession>A0A9P6M8T5</accession>
<keyword evidence="3" id="KW-1185">Reference proteome</keyword>
<evidence type="ECO:0000313" key="3">
    <source>
        <dbReference type="Proteomes" id="UP000749646"/>
    </source>
</evidence>
<organism evidence="2 3">
    <name type="scientific">Modicella reniformis</name>
    <dbReference type="NCBI Taxonomy" id="1440133"/>
    <lineage>
        <taxon>Eukaryota</taxon>
        <taxon>Fungi</taxon>
        <taxon>Fungi incertae sedis</taxon>
        <taxon>Mucoromycota</taxon>
        <taxon>Mortierellomycotina</taxon>
        <taxon>Mortierellomycetes</taxon>
        <taxon>Mortierellales</taxon>
        <taxon>Mortierellaceae</taxon>
        <taxon>Modicella</taxon>
    </lineage>
</organism>
<evidence type="ECO:0000259" key="1">
    <source>
        <dbReference type="Pfam" id="PF01636"/>
    </source>
</evidence>
<evidence type="ECO:0000313" key="2">
    <source>
        <dbReference type="EMBL" id="KAF9980696.1"/>
    </source>
</evidence>
<proteinExistence type="predicted"/>
<dbReference type="EMBL" id="JAAAHW010003803">
    <property type="protein sequence ID" value="KAF9980696.1"/>
    <property type="molecule type" value="Genomic_DNA"/>
</dbReference>
<dbReference type="Gene3D" id="3.90.1200.10">
    <property type="match status" value="1"/>
</dbReference>